<reference evidence="1 2" key="1">
    <citation type="journal article" date="2018" name="Nat. Biotechnol.">
        <title>A standardized bacterial taxonomy based on genome phylogeny substantially revises the tree of life.</title>
        <authorList>
            <person name="Parks D.H."/>
            <person name="Chuvochina M."/>
            <person name="Waite D.W."/>
            <person name="Rinke C."/>
            <person name="Skarshewski A."/>
            <person name="Chaumeil P.A."/>
            <person name="Hugenholtz P."/>
        </authorList>
    </citation>
    <scope>NUCLEOTIDE SEQUENCE [LARGE SCALE GENOMIC DNA]</scope>
    <source>
        <strain evidence="1">UBA9375</strain>
    </source>
</reference>
<protein>
    <submittedName>
        <fullName evidence="1">Uncharacterized protein</fullName>
    </submittedName>
</protein>
<gene>
    <name evidence="1" type="ORF">DIT97_10330</name>
</gene>
<evidence type="ECO:0000313" key="1">
    <source>
        <dbReference type="EMBL" id="HCO23424.1"/>
    </source>
</evidence>
<comment type="caution">
    <text evidence="1">The sequence shown here is derived from an EMBL/GenBank/DDBJ whole genome shotgun (WGS) entry which is preliminary data.</text>
</comment>
<proteinExistence type="predicted"/>
<dbReference type="Proteomes" id="UP000263642">
    <property type="component" value="Unassembled WGS sequence"/>
</dbReference>
<evidence type="ECO:0000313" key="2">
    <source>
        <dbReference type="Proteomes" id="UP000263642"/>
    </source>
</evidence>
<dbReference type="AlphaFoldDB" id="A0A3D3R3I8"/>
<name>A0A3D3R3I8_9PLAN</name>
<organism evidence="1 2">
    <name type="scientific">Gimesia maris</name>
    <dbReference type="NCBI Taxonomy" id="122"/>
    <lineage>
        <taxon>Bacteria</taxon>
        <taxon>Pseudomonadati</taxon>
        <taxon>Planctomycetota</taxon>
        <taxon>Planctomycetia</taxon>
        <taxon>Planctomycetales</taxon>
        <taxon>Planctomycetaceae</taxon>
        <taxon>Gimesia</taxon>
    </lineage>
</organism>
<accession>A0A3D3R3I8</accession>
<sequence length="300" mass="34651">MGTLYGVDHLFYEWLELDTRPLDEPNSTADYGNSPAIAREICLTRATEVLPPITEAFQQIQNNHLSALNNGPRPPQNSNYRWSKQLKMQAHNYGEKRLEKLAASILNDDWVNQVPVCSGFTWASEGKRAIDLARRISEHECEFIELKYARDHGGANHPLYAIMEILEYGLVYLMARNNLLIIDADPQTYLRGVNRINLVVLAPAEFFNEFEIAWLLNALNNGLAQLVERENLNIEMSLRCNVLSNEFITFYHDLEDKMDNRRIYYEEPSIKSNDDDINLDEIIGNFQMLFPLYENGNLFD</sequence>
<dbReference type="EMBL" id="DQAY01000059">
    <property type="protein sequence ID" value="HCO23424.1"/>
    <property type="molecule type" value="Genomic_DNA"/>
</dbReference>